<feature type="compositionally biased region" description="Polar residues" evidence="2">
    <location>
        <begin position="753"/>
        <end position="768"/>
    </location>
</feature>
<gene>
    <name evidence="3" type="ORF">TGDOM2_211280</name>
</gene>
<protein>
    <submittedName>
        <fullName evidence="3">Uncharacterized protein</fullName>
    </submittedName>
</protein>
<feature type="region of interest" description="Disordered" evidence="2">
    <location>
        <begin position="820"/>
        <end position="843"/>
    </location>
</feature>
<feature type="compositionally biased region" description="Basic and acidic residues" evidence="2">
    <location>
        <begin position="925"/>
        <end position="940"/>
    </location>
</feature>
<feature type="compositionally biased region" description="Basic and acidic residues" evidence="2">
    <location>
        <begin position="975"/>
        <end position="984"/>
    </location>
</feature>
<evidence type="ECO:0000256" key="1">
    <source>
        <dbReference type="SAM" id="Coils"/>
    </source>
</evidence>
<feature type="compositionally biased region" description="Basic and acidic residues" evidence="2">
    <location>
        <begin position="313"/>
        <end position="325"/>
    </location>
</feature>
<reference evidence="3 4" key="1">
    <citation type="submission" date="2014-02" db="EMBL/GenBank/DDBJ databases">
        <authorList>
            <person name="Sibley D."/>
            <person name="Venepally P."/>
            <person name="Karamycheva S."/>
            <person name="Hadjithomas M."/>
            <person name="Khan A."/>
            <person name="Brunk B."/>
            <person name="Roos D."/>
            <person name="Caler E."/>
            <person name="Lorenzi H."/>
        </authorList>
    </citation>
    <scope>NUCLEOTIDE SEQUENCE [LARGE SCALE GENOMIC DNA]</scope>
    <source>
        <strain evidence="3 4">GAB2-2007-GAL-DOM2</strain>
    </source>
</reference>
<feature type="compositionally biased region" description="Polar residues" evidence="2">
    <location>
        <begin position="292"/>
        <end position="310"/>
    </location>
</feature>
<evidence type="ECO:0000313" key="4">
    <source>
        <dbReference type="Proteomes" id="UP000028837"/>
    </source>
</evidence>
<feature type="region of interest" description="Disordered" evidence="2">
    <location>
        <begin position="739"/>
        <end position="772"/>
    </location>
</feature>
<dbReference type="VEuPathDB" id="ToxoDB:TGDOM2_211280"/>
<accession>A0A086JET8</accession>
<proteinExistence type="predicted"/>
<feature type="region of interest" description="Disordered" evidence="2">
    <location>
        <begin position="925"/>
        <end position="984"/>
    </location>
</feature>
<dbReference type="EMBL" id="AHZU02001604">
    <property type="protein sequence ID" value="KFG30656.1"/>
    <property type="molecule type" value="Genomic_DNA"/>
</dbReference>
<feature type="region of interest" description="Disordered" evidence="2">
    <location>
        <begin position="396"/>
        <end position="417"/>
    </location>
</feature>
<comment type="caution">
    <text evidence="3">The sequence shown here is derived from an EMBL/GenBank/DDBJ whole genome shotgun (WGS) entry which is preliminary data.</text>
</comment>
<name>A0A086JET8_TOXGO</name>
<keyword evidence="1" id="KW-0175">Coiled coil</keyword>
<organism evidence="3 4">
    <name type="scientific">Toxoplasma gondii GAB2-2007-GAL-DOM2</name>
    <dbReference type="NCBI Taxonomy" id="1130820"/>
    <lineage>
        <taxon>Eukaryota</taxon>
        <taxon>Sar</taxon>
        <taxon>Alveolata</taxon>
        <taxon>Apicomplexa</taxon>
        <taxon>Conoidasida</taxon>
        <taxon>Coccidia</taxon>
        <taxon>Eucoccidiorida</taxon>
        <taxon>Eimeriorina</taxon>
        <taxon>Sarcocystidae</taxon>
        <taxon>Toxoplasma</taxon>
    </lineage>
</organism>
<dbReference type="OrthoDB" id="686606at2759"/>
<feature type="region of interest" description="Disordered" evidence="2">
    <location>
        <begin position="462"/>
        <end position="544"/>
    </location>
</feature>
<evidence type="ECO:0000256" key="2">
    <source>
        <dbReference type="SAM" id="MobiDB-lite"/>
    </source>
</evidence>
<sequence length="984" mass="108199">MANLSKPRRTVVMNHDTLCLLSPPKRTSLSRHLQKTRGDCRCCCSCQFLHCCERHFATKLRSYLAGRTTMEAGVLTPKSHRWRTCRQSEASTAGNAAQDSSVPSEMFQTTLSRLNARKLPTTPLPLMDKVVARFMNISPEQWERVNSAIKFLNDHFKDDSLSWLTVRWLVASHPEQFLPAPYNSYEELLENESETKLAIENATKEAGRWRESCHRLQAETKAWQNKLNKVEAEIARLTLAAKSGSAHNTAMARDTTVRRPEALQPGTMAVSKGCEIGPFHIHCRRAAKSQRSKGTAIQKQESAFGQFSTEAESEQRLFHKDIDTKQKRRLPTKATQHPSTHDEQEPSSKMLNHPVHNCTEQYTGDTNSFSVANMRSNGSSSNMCTTTTTKTTTTTSYATVSTNEGKDRHSISSDSVGLNKQEGTVVQNSDDPAVMVEKPSAAQVLNRVQDILRCMRGVRSEDDRKTLPSVAPCGSKETDSARTSTSGPNVEVLYVQYNQQKGRRDRHRDISGLAANSPNASRSPMLCQQDRSVRKPSTKPSRTKGFSVTAVDRLLELKQTGSLTEYSNRFMNQFSKGTDIPESVAVRVFLENLLPDFRKLTVDKRPETLADAIRLAYQVEQAILEKQDRLPGCGHVLGVAIHLQDSPAVAGRCGQFAVVDTVKNSHASPCDVEMDSCMRSSSTGNGADTNLRLRSQRARTPCQTSSGYYHNVSYHEAASFKELSEGVSPTGSSVCLNSHSSDEVMGDEDTLRQPATSDSRTTPVTRRSTIGGGEGEKVAEATFSVLADNCTPKARRNSKSSTSICSIQQLQHIVPGSYRGRTAVSVEQPTRSDERERAFSTSKQCHTSVVSSASVAPFASFKSSSSVTETQSDDSFVSTLGSSTESTQAVGNLRTAESSASVWRGNVSNSSDGCEDTRRSCRVESGEFSDSRHQGERQVTDTRSPSPQGGAEALSTAHLPQKNSTVRKSFGSRVAFDKQKNEGE</sequence>
<dbReference type="AlphaFoldDB" id="A0A086JET8"/>
<feature type="region of interest" description="Disordered" evidence="2">
    <location>
        <begin position="290"/>
        <end position="352"/>
    </location>
</feature>
<feature type="coiled-coil region" evidence="1">
    <location>
        <begin position="185"/>
        <end position="240"/>
    </location>
</feature>
<evidence type="ECO:0000313" key="3">
    <source>
        <dbReference type="EMBL" id="KFG30656.1"/>
    </source>
</evidence>
<dbReference type="Proteomes" id="UP000028837">
    <property type="component" value="Unassembled WGS sequence"/>
</dbReference>